<evidence type="ECO:0000313" key="2">
    <source>
        <dbReference type="EMBL" id="SHG40547.1"/>
    </source>
</evidence>
<dbReference type="EMBL" id="LT670817">
    <property type="protein sequence ID" value="SHG40547.1"/>
    <property type="molecule type" value="Genomic_DNA"/>
</dbReference>
<evidence type="ECO:0000256" key="1">
    <source>
        <dbReference type="SAM" id="Phobius"/>
    </source>
</evidence>
<keyword evidence="1" id="KW-1133">Transmembrane helix</keyword>
<reference evidence="2 3" key="1">
    <citation type="submission" date="2016-11" db="EMBL/GenBank/DDBJ databases">
        <authorList>
            <person name="Jaros S."/>
            <person name="Januszkiewicz K."/>
            <person name="Wedrychowicz H."/>
        </authorList>
    </citation>
    <scope>NUCLEOTIDE SEQUENCE [LARGE SCALE GENOMIC DNA]</scope>
    <source>
        <strain evidence="2 3">GAS138</strain>
    </source>
</reference>
<gene>
    <name evidence="2" type="ORF">SAMN05443248_1436</name>
</gene>
<keyword evidence="1" id="KW-0812">Transmembrane</keyword>
<evidence type="ECO:0000313" key="3">
    <source>
        <dbReference type="Proteomes" id="UP000189796"/>
    </source>
</evidence>
<protein>
    <submittedName>
        <fullName evidence="2">Uncharacterized protein</fullName>
    </submittedName>
</protein>
<name>A0A1M5JJ27_9BRAD</name>
<dbReference type="AlphaFoldDB" id="A0A1M5JJ27"/>
<sequence>MPSGPKAKLRARIAFVCLFVAFVGLSIGAYYVGDLGRFLPGTAARETHSALRAIGDPGRIDAASGQHPANPFQQLLAMATRAADDADTASEKLSSEVERPAIPGDINLGTASRAELDTLRGNLKTAEANATAFMPRYAALLKTERDTVENDARALHVEQASAGKLLDQLDRRQAEMTALMARLVSARAEFYGAYENYVAVLAGEFGNYKVVDGQFIFPFQRSVDRYNVAGHAMTVAARSVAELEQERQNLKRSQQAAWLRFVNGQ</sequence>
<proteinExistence type="predicted"/>
<keyword evidence="1" id="KW-0472">Membrane</keyword>
<dbReference type="Proteomes" id="UP000189796">
    <property type="component" value="Chromosome I"/>
</dbReference>
<organism evidence="2 3">
    <name type="scientific">Bradyrhizobium erythrophlei</name>
    <dbReference type="NCBI Taxonomy" id="1437360"/>
    <lineage>
        <taxon>Bacteria</taxon>
        <taxon>Pseudomonadati</taxon>
        <taxon>Pseudomonadota</taxon>
        <taxon>Alphaproteobacteria</taxon>
        <taxon>Hyphomicrobiales</taxon>
        <taxon>Nitrobacteraceae</taxon>
        <taxon>Bradyrhizobium</taxon>
    </lineage>
</organism>
<accession>A0A1M5JJ27</accession>
<feature type="transmembrane region" description="Helical" evidence="1">
    <location>
        <begin position="12"/>
        <end position="32"/>
    </location>
</feature>